<feature type="domain" description="PARP catalytic" evidence="1">
    <location>
        <begin position="37"/>
        <end position="211"/>
    </location>
</feature>
<dbReference type="Proteomes" id="UP000714275">
    <property type="component" value="Unassembled WGS sequence"/>
</dbReference>
<organism evidence="2 3">
    <name type="scientific">Suillus placidus</name>
    <dbReference type="NCBI Taxonomy" id="48579"/>
    <lineage>
        <taxon>Eukaryota</taxon>
        <taxon>Fungi</taxon>
        <taxon>Dikarya</taxon>
        <taxon>Basidiomycota</taxon>
        <taxon>Agaricomycotina</taxon>
        <taxon>Agaricomycetes</taxon>
        <taxon>Agaricomycetidae</taxon>
        <taxon>Boletales</taxon>
        <taxon>Suillineae</taxon>
        <taxon>Suillaceae</taxon>
        <taxon>Suillus</taxon>
    </lineage>
</organism>
<dbReference type="EMBL" id="JABBWD010000030">
    <property type="protein sequence ID" value="KAG1775954.1"/>
    <property type="molecule type" value="Genomic_DNA"/>
</dbReference>
<dbReference type="GO" id="GO:0003950">
    <property type="term" value="F:NAD+ poly-ADP-ribosyltransferase activity"/>
    <property type="evidence" value="ECO:0007669"/>
    <property type="project" value="InterPro"/>
</dbReference>
<dbReference type="OrthoDB" id="9514740at2759"/>
<reference evidence="2" key="1">
    <citation type="journal article" date="2020" name="New Phytol.">
        <title>Comparative genomics reveals dynamic genome evolution in host specialist ectomycorrhizal fungi.</title>
        <authorList>
            <person name="Lofgren L.A."/>
            <person name="Nguyen N.H."/>
            <person name="Vilgalys R."/>
            <person name="Ruytinx J."/>
            <person name="Liao H.L."/>
            <person name="Branco S."/>
            <person name="Kuo A."/>
            <person name="LaButti K."/>
            <person name="Lipzen A."/>
            <person name="Andreopoulos W."/>
            <person name="Pangilinan J."/>
            <person name="Riley R."/>
            <person name="Hundley H."/>
            <person name="Na H."/>
            <person name="Barry K."/>
            <person name="Grigoriev I.V."/>
            <person name="Stajich J.E."/>
            <person name="Kennedy P.G."/>
        </authorList>
    </citation>
    <scope>NUCLEOTIDE SEQUENCE</scope>
    <source>
        <strain evidence="2">DOB743</strain>
    </source>
</reference>
<dbReference type="AlphaFoldDB" id="A0A9P6ZSJ2"/>
<dbReference type="InterPro" id="IPR012317">
    <property type="entry name" value="Poly(ADP-ribose)pol_cat_dom"/>
</dbReference>
<dbReference type="InterPro" id="IPR051712">
    <property type="entry name" value="ARTD-AVP"/>
</dbReference>
<evidence type="ECO:0000313" key="3">
    <source>
        <dbReference type="Proteomes" id="UP000714275"/>
    </source>
</evidence>
<protein>
    <submittedName>
        <fullName evidence="2">ADP-ribosylation</fullName>
    </submittedName>
</protein>
<evidence type="ECO:0000259" key="1">
    <source>
        <dbReference type="Pfam" id="PF00644"/>
    </source>
</evidence>
<dbReference type="Gene3D" id="3.90.228.10">
    <property type="match status" value="1"/>
</dbReference>
<dbReference type="PANTHER" id="PTHR45740">
    <property type="entry name" value="POLY [ADP-RIBOSE] POLYMERASE"/>
    <property type="match status" value="1"/>
</dbReference>
<proteinExistence type="predicted"/>
<dbReference type="GO" id="GO:1990404">
    <property type="term" value="F:NAD+-protein mono-ADP-ribosyltransferase activity"/>
    <property type="evidence" value="ECO:0007669"/>
    <property type="project" value="TreeGrafter"/>
</dbReference>
<dbReference type="PANTHER" id="PTHR45740:SF2">
    <property type="entry name" value="POLY [ADP-RIBOSE] POLYMERASE"/>
    <property type="match status" value="1"/>
</dbReference>
<gene>
    <name evidence="2" type="ORF">EV702DRAFT_408276</name>
</gene>
<name>A0A9P6ZSJ2_9AGAM</name>
<dbReference type="Pfam" id="PF00644">
    <property type="entry name" value="PARP"/>
    <property type="match status" value="1"/>
</dbReference>
<sequence length="278" mass="31423">MSTSSFESLNLDEFSLENPVNCSAGRRSRLVYLSRDSAHFAEVEDIFNKGWRHGKKARPHIQGIFKILWPDDNLEPYLQYRKQVQARVRARNEAGNETLLFHGTNRACLLGESSRNILLCGLKECYLCSILRASFDVKKCGTKNAFKRFGHGIYTSACSSKADDYSCNLSQDASLRTLLVNRVVVGRAYKRYRNAPDLVKPPDGFDSVSSSLFDNYLLISSQVTGEIGWDLNHEETVCYTNDAVRPAYLIVYGHKPKDSPKLTFKTLMSIIFKTPLVS</sequence>
<dbReference type="SUPFAM" id="SSF56399">
    <property type="entry name" value="ADP-ribosylation"/>
    <property type="match status" value="1"/>
</dbReference>
<evidence type="ECO:0000313" key="2">
    <source>
        <dbReference type="EMBL" id="KAG1775954.1"/>
    </source>
</evidence>
<accession>A0A9P6ZSJ2</accession>
<dbReference type="GO" id="GO:0005634">
    <property type="term" value="C:nucleus"/>
    <property type="evidence" value="ECO:0007669"/>
    <property type="project" value="TreeGrafter"/>
</dbReference>
<keyword evidence="3" id="KW-1185">Reference proteome</keyword>
<comment type="caution">
    <text evidence="2">The sequence shown here is derived from an EMBL/GenBank/DDBJ whole genome shotgun (WGS) entry which is preliminary data.</text>
</comment>